<reference evidence="8" key="1">
    <citation type="journal article" date="2023" name="Commun. Biol.">
        <title>Genome analysis of Parmales, the sister group of diatoms, reveals the evolutionary specialization of diatoms from phago-mixotrophs to photoautotrophs.</title>
        <authorList>
            <person name="Ban H."/>
            <person name="Sato S."/>
            <person name="Yoshikawa S."/>
            <person name="Yamada K."/>
            <person name="Nakamura Y."/>
            <person name="Ichinomiya M."/>
            <person name="Sato N."/>
            <person name="Blanc-Mathieu R."/>
            <person name="Endo H."/>
            <person name="Kuwata A."/>
            <person name="Ogata H."/>
        </authorList>
    </citation>
    <scope>NUCLEOTIDE SEQUENCE [LARGE SCALE GENOMIC DNA]</scope>
    <source>
        <strain evidence="8">NIES 3701</strain>
    </source>
</reference>
<dbReference type="GO" id="GO:0004553">
    <property type="term" value="F:hydrolase activity, hydrolyzing O-glycosyl compounds"/>
    <property type="evidence" value="ECO:0007669"/>
    <property type="project" value="InterPro"/>
</dbReference>
<keyword evidence="3 4" id="KW-0326">Glycosidase</keyword>
<evidence type="ECO:0000313" key="7">
    <source>
        <dbReference type="EMBL" id="GMH83457.1"/>
    </source>
</evidence>
<dbReference type="OrthoDB" id="442731at2759"/>
<dbReference type="AlphaFoldDB" id="A0A9W7B3Z3"/>
<dbReference type="SUPFAM" id="SSF51445">
    <property type="entry name" value="(Trans)glycosidases"/>
    <property type="match status" value="1"/>
</dbReference>
<dbReference type="Proteomes" id="UP001165085">
    <property type="component" value="Unassembled WGS sequence"/>
</dbReference>
<comment type="similarity">
    <text evidence="1 4">Belongs to the glycosyl hydrolase 5 (cellulase A) family.</text>
</comment>
<dbReference type="PANTHER" id="PTHR31263:SF0">
    <property type="entry name" value="CELLULASE FAMILY PROTEIN (AFU_ORTHOLOGUE AFUA_5G14560)"/>
    <property type="match status" value="1"/>
</dbReference>
<name>A0A9W7B3Z3_9STRA</name>
<feature type="chain" id="PRO_5040724201" description="Glycoside hydrolase family 5 domain-containing protein" evidence="5">
    <location>
        <begin position="26"/>
        <end position="408"/>
    </location>
</feature>
<proteinExistence type="inferred from homology"/>
<dbReference type="Gene3D" id="3.20.20.80">
    <property type="entry name" value="Glycosidases"/>
    <property type="match status" value="1"/>
</dbReference>
<evidence type="ECO:0000256" key="4">
    <source>
        <dbReference type="RuleBase" id="RU361153"/>
    </source>
</evidence>
<evidence type="ECO:0000259" key="6">
    <source>
        <dbReference type="Pfam" id="PF00150"/>
    </source>
</evidence>
<dbReference type="InterPro" id="IPR001547">
    <property type="entry name" value="Glyco_hydro_5"/>
</dbReference>
<organism evidence="7 8">
    <name type="scientific">Triparma strigata</name>
    <dbReference type="NCBI Taxonomy" id="1606541"/>
    <lineage>
        <taxon>Eukaryota</taxon>
        <taxon>Sar</taxon>
        <taxon>Stramenopiles</taxon>
        <taxon>Ochrophyta</taxon>
        <taxon>Bolidophyceae</taxon>
        <taxon>Parmales</taxon>
        <taxon>Triparmaceae</taxon>
        <taxon>Triparma</taxon>
    </lineage>
</organism>
<feature type="domain" description="Glycoside hydrolase family 5" evidence="6">
    <location>
        <begin position="65"/>
        <end position="359"/>
    </location>
</feature>
<dbReference type="EMBL" id="BRXY01000281">
    <property type="protein sequence ID" value="GMH83457.1"/>
    <property type="molecule type" value="Genomic_DNA"/>
</dbReference>
<keyword evidence="5" id="KW-0732">Signal</keyword>
<evidence type="ECO:0000256" key="2">
    <source>
        <dbReference type="ARBA" id="ARBA00022801"/>
    </source>
</evidence>
<dbReference type="GO" id="GO:0000272">
    <property type="term" value="P:polysaccharide catabolic process"/>
    <property type="evidence" value="ECO:0007669"/>
    <property type="project" value="InterPro"/>
</dbReference>
<evidence type="ECO:0000256" key="1">
    <source>
        <dbReference type="ARBA" id="ARBA00005641"/>
    </source>
</evidence>
<feature type="signal peptide" evidence="5">
    <location>
        <begin position="1"/>
        <end position="25"/>
    </location>
</feature>
<comment type="caution">
    <text evidence="7">The sequence shown here is derived from an EMBL/GenBank/DDBJ whole genome shotgun (WGS) entry which is preliminary data.</text>
</comment>
<evidence type="ECO:0000313" key="8">
    <source>
        <dbReference type="Proteomes" id="UP001165085"/>
    </source>
</evidence>
<evidence type="ECO:0000256" key="5">
    <source>
        <dbReference type="SAM" id="SignalP"/>
    </source>
</evidence>
<accession>A0A9W7B3Z3</accession>
<dbReference type="PANTHER" id="PTHR31263">
    <property type="entry name" value="CELLULASE FAMILY PROTEIN (AFU_ORTHOLOGUE AFUA_5G14560)"/>
    <property type="match status" value="1"/>
</dbReference>
<dbReference type="Pfam" id="PF00150">
    <property type="entry name" value="Cellulase"/>
    <property type="match status" value="1"/>
</dbReference>
<sequence>MLTKTLRYALVSSLALFGNAGTSPAFPFSRSGTDIVDGSGNKMDLACVNWPGHMEVNLPEGLQHQTMQDIVDKIASSGVYNCVRLTYAVELFSKSNMTARESFEQADVDVDMTGFIDDVTQHNPNVIDMKLPEVFQKLATTLGEAGISTIMSNHISKAGWCCSEDDGNGWFNDVYFNVQEWNDSLASMAKLMIGIPSVIGLDLRNELRNSLGLSRLTQVSEFMKYTPEAIRSIQSTNPAVLTLVSGLSYDNDLKFIDEADASERAEFDSVLSEFSSKIIFEGHIYSWSPFGDVPVDGADCSSLSFDDMLGWSYKNGFPMILSEIGWNIDSYAGDDKTWINCVRDFILDHNLSHAMWLLGGDYYARDGTLNHPDSFGLLVDDWSEWKDEDVLAKNMEMKWMQSAVEEKE</sequence>
<protein>
    <recommendedName>
        <fullName evidence="6">Glycoside hydrolase family 5 domain-containing protein</fullName>
    </recommendedName>
</protein>
<gene>
    <name evidence="7" type="ORF">TrST_g443</name>
</gene>
<evidence type="ECO:0000256" key="3">
    <source>
        <dbReference type="ARBA" id="ARBA00023295"/>
    </source>
</evidence>
<dbReference type="InterPro" id="IPR017853">
    <property type="entry name" value="GH"/>
</dbReference>
<keyword evidence="8" id="KW-1185">Reference proteome</keyword>
<keyword evidence="2 4" id="KW-0378">Hydrolase</keyword>